<dbReference type="EMBL" id="CP081958">
    <property type="protein sequence ID" value="QZP36903.1"/>
    <property type="molecule type" value="Genomic_DNA"/>
</dbReference>
<dbReference type="Gene3D" id="3.40.50.300">
    <property type="entry name" value="P-loop containing nucleotide triphosphate hydrolases"/>
    <property type="match status" value="2"/>
</dbReference>
<dbReference type="GO" id="GO:0016887">
    <property type="term" value="F:ATP hydrolysis activity"/>
    <property type="evidence" value="ECO:0007669"/>
    <property type="project" value="InterPro"/>
</dbReference>
<dbReference type="RefSeq" id="WP_222606721.1">
    <property type="nucleotide sequence ID" value="NZ_CP081958.1"/>
</dbReference>
<sequence>MSTQVVPDQITVEVTDVGGIRETTVDLTNGVNALVGENATNRSSFLRALISGMGSSVGTVRRGAAEGQVTIEMDGETYTRTVSREGSRDVWSGSGVLSDTERVRSAELFAFLLEDNEIRRTVERGGDLYDLLLQPVDRDALAEREAELRERRDALRDELDTIEEAKRTLVGLEADRNRLETEIEELTAERDRLAERVEELEKRVSDPGEESDVVAELEEELTEAESTLRSRKRTLRSIENSLSAARASLDDLAVPDIDIEETRAERDDLAGELRELRNRRSRVRTNIDKLDAVIDAHDELRSGDLAGEAIVGSLGLDAGEIPDGPLANGPSPGEGIDIESSLVGDETDERTQCSVCGSTVGLDQLERLRVQLSSLRTQLEGKRDELDEEIERLESRRSVVVDQISRYESKRARRETLEAEIETDQRRLESKREEVEEARATVEEKKEALAEIEEQMAERGGDEVEELTDAKADLRETRSALGDKREELDAVTDRIETNAETVDAQAEVEEALDEVTTELDEVKNQIENRERELEARFNDRVDEVLDLLEYENVDGIRLERLDEEFRLRVSRETDRGKTVRDTVDTLSESEREVVGMVTALTGYLVHDIGDISPVVVLDSVEMIDSARIARLLDYVEERTDYLVAALLPAHSRHLDSVTGTVNTVEYPRP</sequence>
<dbReference type="PANTHER" id="PTHR32114:SF2">
    <property type="entry name" value="ABC TRANSPORTER ABCH.3"/>
    <property type="match status" value="1"/>
</dbReference>
<dbReference type="InterPro" id="IPR038729">
    <property type="entry name" value="Rad50/SbcC_AAA"/>
</dbReference>
<evidence type="ECO:0000259" key="4">
    <source>
        <dbReference type="Pfam" id="PF13476"/>
    </source>
</evidence>
<dbReference type="KEGG" id="hmp:K6T50_11445"/>
<name>A0A8T8WAW6_9EURY</name>
<comment type="similarity">
    <text evidence="2">Belongs to the Sph1/Sph2 family.</text>
</comment>
<accession>A0A8T8WAW6</accession>
<organism evidence="5 6">
    <name type="scientific">Halobaculum magnesiiphilum</name>
    <dbReference type="NCBI Taxonomy" id="1017351"/>
    <lineage>
        <taxon>Archaea</taxon>
        <taxon>Methanobacteriati</taxon>
        <taxon>Methanobacteriota</taxon>
        <taxon>Stenosarchaea group</taxon>
        <taxon>Halobacteria</taxon>
        <taxon>Halobacteriales</taxon>
        <taxon>Haloferacaceae</taxon>
        <taxon>Halobaculum</taxon>
    </lineage>
</organism>
<dbReference type="Pfam" id="PF13476">
    <property type="entry name" value="AAA_23"/>
    <property type="match status" value="1"/>
</dbReference>
<protein>
    <submittedName>
        <fullName evidence="5">AAA family ATPase</fullName>
    </submittedName>
</protein>
<feature type="coiled-coil region" evidence="3">
    <location>
        <begin position="138"/>
        <end position="234"/>
    </location>
</feature>
<dbReference type="Proteomes" id="UP000826254">
    <property type="component" value="Chromosome"/>
</dbReference>
<keyword evidence="1 3" id="KW-0175">Coiled coil</keyword>
<dbReference type="AlphaFoldDB" id="A0A8T8WAW6"/>
<proteinExistence type="inferred from homology"/>
<dbReference type="GO" id="GO:0006302">
    <property type="term" value="P:double-strand break repair"/>
    <property type="evidence" value="ECO:0007669"/>
    <property type="project" value="InterPro"/>
</dbReference>
<dbReference type="GeneID" id="67178765"/>
<dbReference type="PANTHER" id="PTHR32114">
    <property type="entry name" value="ABC TRANSPORTER ABCH.3"/>
    <property type="match status" value="1"/>
</dbReference>
<evidence type="ECO:0000256" key="1">
    <source>
        <dbReference type="ARBA" id="ARBA00023054"/>
    </source>
</evidence>
<feature type="coiled-coil region" evidence="3">
    <location>
        <begin position="362"/>
        <end position="539"/>
    </location>
</feature>
<evidence type="ECO:0000256" key="2">
    <source>
        <dbReference type="ARBA" id="ARBA00049666"/>
    </source>
</evidence>
<evidence type="ECO:0000256" key="3">
    <source>
        <dbReference type="SAM" id="Coils"/>
    </source>
</evidence>
<feature type="domain" description="Rad50/SbcC-type AAA" evidence="4">
    <location>
        <begin position="16"/>
        <end position="196"/>
    </location>
</feature>
<feature type="coiled-coil region" evidence="3">
    <location>
        <begin position="259"/>
        <end position="293"/>
    </location>
</feature>
<evidence type="ECO:0000313" key="6">
    <source>
        <dbReference type="Proteomes" id="UP000826254"/>
    </source>
</evidence>
<keyword evidence="6" id="KW-1185">Reference proteome</keyword>
<reference evidence="5 6" key="1">
    <citation type="journal article" date="2021" name="Int. J. Syst. Evol. Microbiol.">
        <title>Halobaculum halophilum sp. nov. and Halobaculum salinum sp. nov., isolated from salt lake and saline soil.</title>
        <authorList>
            <person name="Cui H.L."/>
            <person name="Shi X.W."/>
            <person name="Yin X.M."/>
            <person name="Yang X.Y."/>
            <person name="Hou J."/>
            <person name="Zhu L."/>
        </authorList>
    </citation>
    <scope>NUCLEOTIDE SEQUENCE [LARGE SCALE GENOMIC DNA]</scope>
    <source>
        <strain evidence="5 6">NBRC 109044</strain>
    </source>
</reference>
<evidence type="ECO:0000313" key="5">
    <source>
        <dbReference type="EMBL" id="QZP36903.1"/>
    </source>
</evidence>
<gene>
    <name evidence="5" type="ORF">K6T50_11445</name>
</gene>
<dbReference type="NCBIfam" id="NF045487">
    <property type="entry name" value="ASRP"/>
    <property type="match status" value="1"/>
</dbReference>
<dbReference type="InterPro" id="IPR027417">
    <property type="entry name" value="P-loop_NTPase"/>
</dbReference>